<keyword evidence="1" id="KW-0812">Transmembrane</keyword>
<keyword evidence="4" id="KW-1185">Reference proteome</keyword>
<organism evidence="3 4">
    <name type="scientific">Ceratodon purpureus</name>
    <name type="common">Fire moss</name>
    <name type="synonym">Dicranum purpureum</name>
    <dbReference type="NCBI Taxonomy" id="3225"/>
    <lineage>
        <taxon>Eukaryota</taxon>
        <taxon>Viridiplantae</taxon>
        <taxon>Streptophyta</taxon>
        <taxon>Embryophyta</taxon>
        <taxon>Bryophyta</taxon>
        <taxon>Bryophytina</taxon>
        <taxon>Bryopsida</taxon>
        <taxon>Dicranidae</taxon>
        <taxon>Pseudoditrichales</taxon>
        <taxon>Ditrichaceae</taxon>
        <taxon>Ceratodon</taxon>
    </lineage>
</organism>
<protein>
    <submittedName>
        <fullName evidence="3">Uncharacterized protein</fullName>
    </submittedName>
</protein>
<evidence type="ECO:0000313" key="4">
    <source>
        <dbReference type="Proteomes" id="UP000822688"/>
    </source>
</evidence>
<evidence type="ECO:0000313" key="3">
    <source>
        <dbReference type="EMBL" id="KAG0554293.1"/>
    </source>
</evidence>
<evidence type="ECO:0000256" key="1">
    <source>
        <dbReference type="SAM" id="Phobius"/>
    </source>
</evidence>
<keyword evidence="1" id="KW-0472">Membrane</keyword>
<feature type="signal peptide" evidence="2">
    <location>
        <begin position="1"/>
        <end position="24"/>
    </location>
</feature>
<dbReference type="Proteomes" id="UP000822688">
    <property type="component" value="Chromosome 12"/>
</dbReference>
<gene>
    <name evidence="3" type="ORF">KC19_12G080200</name>
</gene>
<feature type="chain" id="PRO_5035903430" evidence="2">
    <location>
        <begin position="25"/>
        <end position="85"/>
    </location>
</feature>
<dbReference type="EMBL" id="CM026433">
    <property type="protein sequence ID" value="KAG0554293.1"/>
    <property type="molecule type" value="Genomic_DNA"/>
</dbReference>
<dbReference type="AlphaFoldDB" id="A0A8T0G4V3"/>
<name>A0A8T0G4V3_CERPU</name>
<keyword evidence="2" id="KW-0732">Signal</keyword>
<feature type="transmembrane region" description="Helical" evidence="1">
    <location>
        <begin position="61"/>
        <end position="81"/>
    </location>
</feature>
<comment type="caution">
    <text evidence="3">The sequence shown here is derived from an EMBL/GenBank/DDBJ whole genome shotgun (WGS) entry which is preliminary data.</text>
</comment>
<keyword evidence="1" id="KW-1133">Transmembrane helix</keyword>
<proteinExistence type="predicted"/>
<accession>A0A8T0G4V3</accession>
<sequence>MQGRCVMLGFRVHVCVLQLHKWCASTVVVLYFDTKRLNCQWLPVESEGIEEFKIWGCFERILGLIYWCGIFCGLSDMVMWFKHAA</sequence>
<reference evidence="3" key="1">
    <citation type="submission" date="2020-06" db="EMBL/GenBank/DDBJ databases">
        <title>WGS assembly of Ceratodon purpureus strain R40.</title>
        <authorList>
            <person name="Carey S.B."/>
            <person name="Jenkins J."/>
            <person name="Shu S."/>
            <person name="Lovell J.T."/>
            <person name="Sreedasyam A."/>
            <person name="Maumus F."/>
            <person name="Tiley G.P."/>
            <person name="Fernandez-Pozo N."/>
            <person name="Barry K."/>
            <person name="Chen C."/>
            <person name="Wang M."/>
            <person name="Lipzen A."/>
            <person name="Daum C."/>
            <person name="Saski C.A."/>
            <person name="Payton A.C."/>
            <person name="Mcbreen J.C."/>
            <person name="Conrad R.E."/>
            <person name="Kollar L.M."/>
            <person name="Olsson S."/>
            <person name="Huttunen S."/>
            <person name="Landis J.B."/>
            <person name="Wickett N.J."/>
            <person name="Johnson M.G."/>
            <person name="Rensing S.A."/>
            <person name="Grimwood J."/>
            <person name="Schmutz J."/>
            <person name="Mcdaniel S.F."/>
        </authorList>
    </citation>
    <scope>NUCLEOTIDE SEQUENCE</scope>
    <source>
        <strain evidence="3">R40</strain>
    </source>
</reference>
<evidence type="ECO:0000256" key="2">
    <source>
        <dbReference type="SAM" id="SignalP"/>
    </source>
</evidence>